<protein>
    <submittedName>
        <fullName evidence="9">EF-hand domain-containing protein 1</fullName>
    </submittedName>
</protein>
<dbReference type="GO" id="GO:0000281">
    <property type="term" value="P:mitotic cytokinesis"/>
    <property type="evidence" value="ECO:0007669"/>
    <property type="project" value="TreeGrafter"/>
</dbReference>
<dbReference type="PROSITE" id="PS51336">
    <property type="entry name" value="DM10"/>
    <property type="match status" value="3"/>
</dbReference>
<gene>
    <name evidence="9" type="primary">EFHC1</name>
    <name evidence="9" type="ORF">HK097_011401</name>
</gene>
<feature type="region of interest" description="Disordered" evidence="7">
    <location>
        <begin position="214"/>
        <end position="235"/>
    </location>
</feature>
<dbReference type="EMBL" id="JADGJD010000934">
    <property type="protein sequence ID" value="KAJ3047590.1"/>
    <property type="molecule type" value="Genomic_DNA"/>
</dbReference>
<proteinExistence type="predicted"/>
<dbReference type="SMART" id="SM00676">
    <property type="entry name" value="DM10"/>
    <property type="match status" value="3"/>
</dbReference>
<comment type="caution">
    <text evidence="9">The sequence shown here is derived from an EMBL/GenBank/DDBJ whole genome shotgun (WGS) entry which is preliminary data.</text>
</comment>
<organism evidence="9 10">
    <name type="scientific">Rhizophlyctis rosea</name>
    <dbReference type="NCBI Taxonomy" id="64517"/>
    <lineage>
        <taxon>Eukaryota</taxon>
        <taxon>Fungi</taxon>
        <taxon>Fungi incertae sedis</taxon>
        <taxon>Chytridiomycota</taxon>
        <taxon>Chytridiomycota incertae sedis</taxon>
        <taxon>Chytridiomycetes</taxon>
        <taxon>Rhizophlyctidales</taxon>
        <taxon>Rhizophlyctidaceae</taxon>
        <taxon>Rhizophlyctis</taxon>
    </lineage>
</organism>
<reference evidence="9" key="1">
    <citation type="submission" date="2020-05" db="EMBL/GenBank/DDBJ databases">
        <title>Phylogenomic resolution of chytrid fungi.</title>
        <authorList>
            <person name="Stajich J.E."/>
            <person name="Amses K."/>
            <person name="Simmons R."/>
            <person name="Seto K."/>
            <person name="Myers J."/>
            <person name="Bonds A."/>
            <person name="Quandt C.A."/>
            <person name="Barry K."/>
            <person name="Liu P."/>
            <person name="Grigoriev I."/>
            <person name="Longcore J.E."/>
            <person name="James T.Y."/>
        </authorList>
    </citation>
    <scope>NUCLEOTIDE SEQUENCE</scope>
    <source>
        <strain evidence="9">JEL0318</strain>
    </source>
</reference>
<dbReference type="FunFam" id="2.30.29.170:FF:000001">
    <property type="entry name" value="EF-hand domain containing 1"/>
    <property type="match status" value="1"/>
</dbReference>
<dbReference type="GO" id="GO:0043014">
    <property type="term" value="F:alpha-tubulin binding"/>
    <property type="evidence" value="ECO:0007669"/>
    <property type="project" value="TreeGrafter"/>
</dbReference>
<keyword evidence="4" id="KW-0677">Repeat</keyword>
<dbReference type="Pfam" id="PF06565">
    <property type="entry name" value="DM10_dom"/>
    <property type="match status" value="3"/>
</dbReference>
<dbReference type="GO" id="GO:0060285">
    <property type="term" value="P:cilium-dependent cell motility"/>
    <property type="evidence" value="ECO:0007669"/>
    <property type="project" value="TreeGrafter"/>
</dbReference>
<feature type="domain" description="DM10" evidence="8">
    <location>
        <begin position="418"/>
        <end position="525"/>
    </location>
</feature>
<dbReference type="FunFam" id="2.30.29.170:FF:000004">
    <property type="entry name" value="EF-hand domain containing 2"/>
    <property type="match status" value="1"/>
</dbReference>
<evidence type="ECO:0000313" key="9">
    <source>
        <dbReference type="EMBL" id="KAJ3047590.1"/>
    </source>
</evidence>
<evidence type="ECO:0000256" key="3">
    <source>
        <dbReference type="ARBA" id="ARBA00022490"/>
    </source>
</evidence>
<feature type="compositionally biased region" description="Basic residues" evidence="7">
    <location>
        <begin position="222"/>
        <end position="231"/>
    </location>
</feature>
<dbReference type="FunFam" id="2.30.29.170:FF:000002">
    <property type="entry name" value="EF-hand domain (C-terminal) containing 1"/>
    <property type="match status" value="1"/>
</dbReference>
<keyword evidence="6" id="KW-0966">Cell projection</keyword>
<dbReference type="InterPro" id="IPR040193">
    <property type="entry name" value="EFHC1/EFHC2/EFHB"/>
</dbReference>
<evidence type="ECO:0000256" key="4">
    <source>
        <dbReference type="ARBA" id="ARBA00022737"/>
    </source>
</evidence>
<evidence type="ECO:0000256" key="2">
    <source>
        <dbReference type="ARBA" id="ARBA00004245"/>
    </source>
</evidence>
<evidence type="ECO:0000256" key="7">
    <source>
        <dbReference type="SAM" id="MobiDB-lite"/>
    </source>
</evidence>
<keyword evidence="3" id="KW-0963">Cytoplasm</keyword>
<evidence type="ECO:0000313" key="10">
    <source>
        <dbReference type="Proteomes" id="UP001212841"/>
    </source>
</evidence>
<evidence type="ECO:0000256" key="6">
    <source>
        <dbReference type="ARBA" id="ARBA00023273"/>
    </source>
</evidence>
<feature type="domain" description="DM10" evidence="8">
    <location>
        <begin position="101"/>
        <end position="204"/>
    </location>
</feature>
<dbReference type="GO" id="GO:0005930">
    <property type="term" value="C:axoneme"/>
    <property type="evidence" value="ECO:0007669"/>
    <property type="project" value="TreeGrafter"/>
</dbReference>
<sequence>MGRGGEQIYDAVPFLPGNTFRDTTKTNFHVTHTLDYKNGYPIKHIHLPKDGEGKSLDSLLQSVGSDPWITYGEGNVYGDEEQGVQKKGKTDTFIPAHVAFDKVVLRFDAYFKQTVHESTEQYHLRRVRILYYVEDDSIAVVEPPVENSGIPQGVLIKRQKMPKSSTEWYDVRDFNLGVNVTFYGKTFRIVGCDKFTERYMRETEHIALNAPEAMPQDPYQTHRSRPTRRHGSSIDRSNDKLKRFLENDRKVLRFFCVWDDRDSMFGELREFVLHYFLVDDSVEVREVHKPNDGRDPFPILLRRQKLPKAFNDLVDVHDTAKYTWRDFRIGSIINVLGRRFLIRDCDDYTRRFYRDNIGIPPSESKPLQYPPPPLETKEVTDELPPYNGFGSVEDSLGSCKYLVLKPPKKDFIKMLENEHKVLRFVAKLESKHKEDKDRRFVISYRLADDMMTIYEPPQRNAGVLGGKFMERTRVLLPTSSLTDPTGPKYYTVRDLSVGSTLTINAHTFILLDADEYVFNYMESQPNLFPHSDPAIVAKKIDQLVARTPGAKQAIADVVTKCDPNGRGWCERKKLVEEGRKVWGQVVTDHEVITLARQFEDNGPRKVNYQRIIENL</sequence>
<dbReference type="GO" id="GO:0007052">
    <property type="term" value="P:mitotic spindle organization"/>
    <property type="evidence" value="ECO:0007669"/>
    <property type="project" value="TreeGrafter"/>
</dbReference>
<dbReference type="PANTHER" id="PTHR12086">
    <property type="entry name" value="EF-HAND DOMAIN C-TERMINAL CONTAINING PROTEIN"/>
    <property type="match status" value="1"/>
</dbReference>
<dbReference type="PANTHER" id="PTHR12086:SF9">
    <property type="entry name" value="EF-HAND DOMAIN-CONTAINING PROTEIN 1"/>
    <property type="match status" value="1"/>
</dbReference>
<accession>A0AAD5S6D9</accession>
<evidence type="ECO:0000256" key="5">
    <source>
        <dbReference type="ARBA" id="ARBA00023212"/>
    </source>
</evidence>
<evidence type="ECO:0000256" key="1">
    <source>
        <dbReference type="ARBA" id="ARBA00004138"/>
    </source>
</evidence>
<dbReference type="InterPro" id="IPR006602">
    <property type="entry name" value="DM10_dom"/>
</dbReference>
<feature type="domain" description="DM10" evidence="8">
    <location>
        <begin position="248"/>
        <end position="357"/>
    </location>
</feature>
<dbReference type="AlphaFoldDB" id="A0AAD5S6D9"/>
<dbReference type="GO" id="GO:0072686">
    <property type="term" value="C:mitotic spindle"/>
    <property type="evidence" value="ECO:0007669"/>
    <property type="project" value="TreeGrafter"/>
</dbReference>
<evidence type="ECO:0000259" key="8">
    <source>
        <dbReference type="PROSITE" id="PS51336"/>
    </source>
</evidence>
<name>A0AAD5S6D9_9FUNG</name>
<comment type="subcellular location">
    <subcellularLocation>
        <location evidence="1">Cell projection</location>
        <location evidence="1">Cilium</location>
    </subcellularLocation>
    <subcellularLocation>
        <location evidence="2">Cytoplasm</location>
        <location evidence="2">Cytoskeleton</location>
    </subcellularLocation>
</comment>
<keyword evidence="5" id="KW-0206">Cytoskeleton</keyword>
<keyword evidence="10" id="KW-1185">Reference proteome</keyword>
<dbReference type="Gene3D" id="2.30.29.170">
    <property type="match status" value="3"/>
</dbReference>
<dbReference type="Proteomes" id="UP001212841">
    <property type="component" value="Unassembled WGS sequence"/>
</dbReference>